<comment type="subunit">
    <text evidence="3">Homodimer.</text>
</comment>
<sequence length="181" mass="21494">MHTVEKNAKNPIKENMDKELIEKEKMDREKYETVKQIFTNYLENKELRKTPERFAILEEIYIRGGHFDVESLYISMKNKNYQVSRATVYNTLDLLVDCDLVTKHTFGENIARYEKSYGYKQHDHLICSDCNKIMEFCDPRVQHIQNMVGELLKFKISHHSLVLYGTCEDENCPEKLKKFSN</sequence>
<dbReference type="STRING" id="1003.SAMN04488541_104317"/>
<dbReference type="GO" id="GO:1900376">
    <property type="term" value="P:regulation of secondary metabolite biosynthetic process"/>
    <property type="evidence" value="ECO:0007669"/>
    <property type="project" value="TreeGrafter"/>
</dbReference>
<keyword evidence="5" id="KW-0963">Cytoplasm</keyword>
<evidence type="ECO:0000256" key="5">
    <source>
        <dbReference type="ARBA" id="ARBA00022490"/>
    </source>
</evidence>
<dbReference type="SUPFAM" id="SSF46785">
    <property type="entry name" value="Winged helix' DNA-binding domain"/>
    <property type="match status" value="1"/>
</dbReference>
<dbReference type="GO" id="GO:0000976">
    <property type="term" value="F:transcription cis-regulatory region binding"/>
    <property type="evidence" value="ECO:0007669"/>
    <property type="project" value="TreeGrafter"/>
</dbReference>
<keyword evidence="13" id="KW-0408">Iron</keyword>
<evidence type="ECO:0000256" key="12">
    <source>
        <dbReference type="PIRSR" id="PIRSR602481-1"/>
    </source>
</evidence>
<comment type="cofactor">
    <cofactor evidence="13">
        <name>Mn(2+)</name>
        <dbReference type="ChEBI" id="CHEBI:29035"/>
    </cofactor>
    <cofactor evidence="13">
        <name>Fe(2+)</name>
        <dbReference type="ChEBI" id="CHEBI:29033"/>
    </cofactor>
    <text evidence="13">Binds 1 Mn(2+) or Fe(2+) ion per subunit.</text>
</comment>
<keyword evidence="6" id="KW-0678">Repressor</keyword>
<dbReference type="PANTHER" id="PTHR33202">
    <property type="entry name" value="ZINC UPTAKE REGULATION PROTEIN"/>
    <property type="match status" value="1"/>
</dbReference>
<evidence type="ECO:0000256" key="11">
    <source>
        <dbReference type="ARBA" id="ARBA00023163"/>
    </source>
</evidence>
<evidence type="ECO:0000256" key="10">
    <source>
        <dbReference type="ARBA" id="ARBA00023125"/>
    </source>
</evidence>
<feature type="binding site" evidence="13">
    <location>
        <position position="123"/>
    </location>
    <ligand>
        <name>Fe cation</name>
        <dbReference type="ChEBI" id="CHEBI:24875"/>
    </ligand>
</feature>
<dbReference type="GO" id="GO:0005829">
    <property type="term" value="C:cytosol"/>
    <property type="evidence" value="ECO:0007669"/>
    <property type="project" value="TreeGrafter"/>
</dbReference>
<evidence type="ECO:0000256" key="8">
    <source>
        <dbReference type="ARBA" id="ARBA00022833"/>
    </source>
</evidence>
<dbReference type="CDD" id="cd07153">
    <property type="entry name" value="Fur_like"/>
    <property type="match status" value="1"/>
</dbReference>
<reference evidence="14 15" key="1">
    <citation type="submission" date="2016-10" db="EMBL/GenBank/DDBJ databases">
        <authorList>
            <person name="de Groot N.N."/>
        </authorList>
    </citation>
    <scope>NUCLEOTIDE SEQUENCE [LARGE SCALE GENOMIC DNA]</scope>
    <source>
        <strain>GEY</strain>
        <strain evidence="15">DSM 9560</strain>
    </source>
</reference>
<dbReference type="Gene3D" id="3.30.1490.190">
    <property type="match status" value="1"/>
</dbReference>
<comment type="cofactor">
    <cofactor evidence="12">
        <name>Zn(2+)</name>
        <dbReference type="ChEBI" id="CHEBI:29105"/>
    </cofactor>
    <text evidence="12">Binds 1 zinc ion per subunit.</text>
</comment>
<dbReference type="GO" id="GO:0045892">
    <property type="term" value="P:negative regulation of DNA-templated transcription"/>
    <property type="evidence" value="ECO:0007669"/>
    <property type="project" value="TreeGrafter"/>
</dbReference>
<organism evidence="14 15">
    <name type="scientific">Thermoflexibacter ruber</name>
    <dbReference type="NCBI Taxonomy" id="1003"/>
    <lineage>
        <taxon>Bacteria</taxon>
        <taxon>Pseudomonadati</taxon>
        <taxon>Bacteroidota</taxon>
        <taxon>Cytophagia</taxon>
        <taxon>Cytophagales</taxon>
        <taxon>Thermoflexibacteraceae</taxon>
        <taxon>Thermoflexibacter</taxon>
    </lineage>
</organism>
<evidence type="ECO:0000256" key="13">
    <source>
        <dbReference type="PIRSR" id="PIRSR602481-2"/>
    </source>
</evidence>
<keyword evidence="8 12" id="KW-0862">Zinc</keyword>
<dbReference type="InterPro" id="IPR002481">
    <property type="entry name" value="FUR"/>
</dbReference>
<keyword evidence="9" id="KW-0805">Transcription regulation</keyword>
<evidence type="ECO:0000313" key="14">
    <source>
        <dbReference type="EMBL" id="SFF50359.1"/>
    </source>
</evidence>
<dbReference type="GO" id="GO:0003700">
    <property type="term" value="F:DNA-binding transcription factor activity"/>
    <property type="evidence" value="ECO:0007669"/>
    <property type="project" value="InterPro"/>
</dbReference>
<dbReference type="GO" id="GO:0008270">
    <property type="term" value="F:zinc ion binding"/>
    <property type="evidence" value="ECO:0007669"/>
    <property type="project" value="TreeGrafter"/>
</dbReference>
<name>A0A1I2J7N1_9BACT</name>
<keyword evidence="11" id="KW-0804">Transcription</keyword>
<comment type="similarity">
    <text evidence="2">Belongs to the Fur family.</text>
</comment>
<keyword evidence="7 12" id="KW-0479">Metal-binding</keyword>
<evidence type="ECO:0000256" key="2">
    <source>
        <dbReference type="ARBA" id="ARBA00007957"/>
    </source>
</evidence>
<feature type="binding site" evidence="12">
    <location>
        <position position="127"/>
    </location>
    <ligand>
        <name>Zn(2+)</name>
        <dbReference type="ChEBI" id="CHEBI:29105"/>
    </ligand>
</feature>
<feature type="binding site" evidence="12">
    <location>
        <position position="167"/>
    </location>
    <ligand>
        <name>Zn(2+)</name>
        <dbReference type="ChEBI" id="CHEBI:29105"/>
    </ligand>
</feature>
<dbReference type="EMBL" id="FONY01000043">
    <property type="protein sequence ID" value="SFF50359.1"/>
    <property type="molecule type" value="Genomic_DNA"/>
</dbReference>
<feature type="binding site" evidence="13">
    <location>
        <position position="159"/>
    </location>
    <ligand>
        <name>Fe cation</name>
        <dbReference type="ChEBI" id="CHEBI:24875"/>
    </ligand>
</feature>
<evidence type="ECO:0000256" key="7">
    <source>
        <dbReference type="ARBA" id="ARBA00022723"/>
    </source>
</evidence>
<dbReference type="InterPro" id="IPR043135">
    <property type="entry name" value="Fur_C"/>
</dbReference>
<evidence type="ECO:0000256" key="6">
    <source>
        <dbReference type="ARBA" id="ARBA00022491"/>
    </source>
</evidence>
<evidence type="ECO:0000256" key="3">
    <source>
        <dbReference type="ARBA" id="ARBA00011738"/>
    </source>
</evidence>
<dbReference type="InterPro" id="IPR036390">
    <property type="entry name" value="WH_DNA-bd_sf"/>
</dbReference>
<comment type="subcellular location">
    <subcellularLocation>
        <location evidence="1">Cytoplasm</location>
    </subcellularLocation>
</comment>
<dbReference type="InterPro" id="IPR036388">
    <property type="entry name" value="WH-like_DNA-bd_sf"/>
</dbReference>
<evidence type="ECO:0000256" key="4">
    <source>
        <dbReference type="ARBA" id="ARBA00020910"/>
    </source>
</evidence>
<dbReference type="AlphaFoldDB" id="A0A1I2J7N1"/>
<proteinExistence type="inferred from homology"/>
<dbReference type="PANTHER" id="PTHR33202:SF2">
    <property type="entry name" value="FERRIC UPTAKE REGULATION PROTEIN"/>
    <property type="match status" value="1"/>
</dbReference>
<gene>
    <name evidence="14" type="ORF">SAMN04488541_104317</name>
</gene>
<dbReference type="Pfam" id="PF01475">
    <property type="entry name" value="FUR"/>
    <property type="match status" value="1"/>
</dbReference>
<dbReference type="Proteomes" id="UP000199513">
    <property type="component" value="Unassembled WGS sequence"/>
</dbReference>
<keyword evidence="10" id="KW-0238">DNA-binding</keyword>
<evidence type="ECO:0000313" key="15">
    <source>
        <dbReference type="Proteomes" id="UP000199513"/>
    </source>
</evidence>
<feature type="binding site" evidence="12">
    <location>
        <position position="172"/>
    </location>
    <ligand>
        <name>Zn(2+)</name>
        <dbReference type="ChEBI" id="CHEBI:29105"/>
    </ligand>
</feature>
<evidence type="ECO:0000256" key="9">
    <source>
        <dbReference type="ARBA" id="ARBA00023015"/>
    </source>
</evidence>
<evidence type="ECO:0000256" key="1">
    <source>
        <dbReference type="ARBA" id="ARBA00004496"/>
    </source>
</evidence>
<protein>
    <recommendedName>
        <fullName evidence="4">Ferric uptake regulation protein</fullName>
    </recommendedName>
</protein>
<accession>A0A1I2J7N1</accession>
<feature type="binding site" evidence="12">
    <location>
        <position position="130"/>
    </location>
    <ligand>
        <name>Zn(2+)</name>
        <dbReference type="ChEBI" id="CHEBI:29105"/>
    </ligand>
</feature>
<keyword evidence="15" id="KW-1185">Reference proteome</keyword>
<dbReference type="Gene3D" id="1.10.10.10">
    <property type="entry name" value="Winged helix-like DNA-binding domain superfamily/Winged helix DNA-binding domain"/>
    <property type="match status" value="1"/>
</dbReference>